<protein>
    <submittedName>
        <fullName evidence="2">Uncharacterized protein</fullName>
    </submittedName>
</protein>
<keyword evidence="3" id="KW-1185">Reference proteome</keyword>
<proteinExistence type="predicted"/>
<reference evidence="2" key="1">
    <citation type="submission" date="2023-10" db="EMBL/GenBank/DDBJ databases">
        <authorList>
            <person name="Chen Y."/>
            <person name="Shah S."/>
            <person name="Dougan E. K."/>
            <person name="Thang M."/>
            <person name="Chan C."/>
        </authorList>
    </citation>
    <scope>NUCLEOTIDE SEQUENCE [LARGE SCALE GENOMIC DNA]</scope>
</reference>
<gene>
    <name evidence="2" type="ORF">PCOR1329_LOCUS10433</name>
</gene>
<evidence type="ECO:0000313" key="3">
    <source>
        <dbReference type="Proteomes" id="UP001189429"/>
    </source>
</evidence>
<evidence type="ECO:0000256" key="1">
    <source>
        <dbReference type="SAM" id="MobiDB-lite"/>
    </source>
</evidence>
<comment type="caution">
    <text evidence="2">The sequence shown here is derived from an EMBL/GenBank/DDBJ whole genome shotgun (WGS) entry which is preliminary data.</text>
</comment>
<dbReference type="Proteomes" id="UP001189429">
    <property type="component" value="Unassembled WGS sequence"/>
</dbReference>
<accession>A0ABN9QEK3</accession>
<feature type="compositionally biased region" description="Acidic residues" evidence="1">
    <location>
        <begin position="57"/>
        <end position="68"/>
    </location>
</feature>
<dbReference type="EMBL" id="CAUYUJ010002958">
    <property type="protein sequence ID" value="CAK0803146.1"/>
    <property type="molecule type" value="Genomic_DNA"/>
</dbReference>
<organism evidence="2 3">
    <name type="scientific">Prorocentrum cordatum</name>
    <dbReference type="NCBI Taxonomy" id="2364126"/>
    <lineage>
        <taxon>Eukaryota</taxon>
        <taxon>Sar</taxon>
        <taxon>Alveolata</taxon>
        <taxon>Dinophyceae</taxon>
        <taxon>Prorocentrales</taxon>
        <taxon>Prorocentraceae</taxon>
        <taxon>Prorocentrum</taxon>
    </lineage>
</organism>
<sequence>MPAQCPAGRTVRAASGPCACRRAAGRARRGGQMDVGELHGADACGGGWRPGADVLQQEEWDGLVEEDPGSARQKATDPTPGGAPREIPKESAGGSQAPRRDGPAVSPPARVAGSQRDARR</sequence>
<name>A0ABN9QEK3_9DINO</name>
<evidence type="ECO:0000313" key="2">
    <source>
        <dbReference type="EMBL" id="CAK0803146.1"/>
    </source>
</evidence>
<feature type="region of interest" description="Disordered" evidence="1">
    <location>
        <begin position="57"/>
        <end position="120"/>
    </location>
</feature>